<gene>
    <name evidence="3" type="ORF">MNBD_PLANCTO02-846</name>
</gene>
<dbReference type="InterPro" id="IPR020818">
    <property type="entry name" value="Chaperonin_GroES"/>
</dbReference>
<dbReference type="CDD" id="cd00320">
    <property type="entry name" value="cpn10"/>
    <property type="match status" value="1"/>
</dbReference>
<reference evidence="3" key="1">
    <citation type="submission" date="2018-06" db="EMBL/GenBank/DDBJ databases">
        <authorList>
            <person name="Zhirakovskaya E."/>
        </authorList>
    </citation>
    <scope>NUCLEOTIDE SEQUENCE</scope>
</reference>
<accession>A0A3B1DMA2</accession>
<evidence type="ECO:0000256" key="1">
    <source>
        <dbReference type="ARBA" id="ARBA00006975"/>
    </source>
</evidence>
<dbReference type="PANTHER" id="PTHR10772">
    <property type="entry name" value="10 KDA HEAT SHOCK PROTEIN"/>
    <property type="match status" value="1"/>
</dbReference>
<dbReference type="Gene3D" id="2.30.33.40">
    <property type="entry name" value="GroES chaperonin"/>
    <property type="match status" value="1"/>
</dbReference>
<dbReference type="PANTHER" id="PTHR10772:SF63">
    <property type="entry name" value="20 KDA CHAPERONIN, CHLOROPLASTIC"/>
    <property type="match status" value="1"/>
</dbReference>
<dbReference type="FunFam" id="2.30.33.40:FF:000001">
    <property type="entry name" value="10 kDa chaperonin"/>
    <property type="match status" value="1"/>
</dbReference>
<dbReference type="PROSITE" id="PS00681">
    <property type="entry name" value="CHAPERONINS_CPN10"/>
    <property type="match status" value="1"/>
</dbReference>
<dbReference type="Pfam" id="PF00166">
    <property type="entry name" value="Cpn10"/>
    <property type="match status" value="1"/>
</dbReference>
<dbReference type="SUPFAM" id="SSF50129">
    <property type="entry name" value="GroES-like"/>
    <property type="match status" value="1"/>
</dbReference>
<dbReference type="InterPro" id="IPR011032">
    <property type="entry name" value="GroES-like_sf"/>
</dbReference>
<dbReference type="GO" id="GO:0046872">
    <property type="term" value="F:metal ion binding"/>
    <property type="evidence" value="ECO:0007669"/>
    <property type="project" value="TreeGrafter"/>
</dbReference>
<dbReference type="InterPro" id="IPR037124">
    <property type="entry name" value="Chaperonin_GroES_sf"/>
</dbReference>
<dbReference type="GO" id="GO:0051082">
    <property type="term" value="F:unfolded protein binding"/>
    <property type="evidence" value="ECO:0007669"/>
    <property type="project" value="TreeGrafter"/>
</dbReference>
<sequence>MAKKAAKKKSKSKGSQKLIPLGDRVVISREEASDTTAGGIVLPDSAQDKPQRGVVISVGDGHVKNDGTKLPLTVQPGDNVLFQSYGPEEIKLGNDEFLLLRESDILATY</sequence>
<comment type="similarity">
    <text evidence="1">Belongs to the GroES chaperonin family.</text>
</comment>
<proteinExistence type="inferred from homology"/>
<dbReference type="SMART" id="SM00883">
    <property type="entry name" value="Cpn10"/>
    <property type="match status" value="1"/>
</dbReference>
<evidence type="ECO:0000256" key="2">
    <source>
        <dbReference type="ARBA" id="ARBA00023186"/>
    </source>
</evidence>
<dbReference type="AlphaFoldDB" id="A0A3B1DMA2"/>
<name>A0A3B1DMA2_9ZZZZ</name>
<dbReference type="NCBIfam" id="NF001531">
    <property type="entry name" value="PRK00364.2-2"/>
    <property type="match status" value="1"/>
</dbReference>
<evidence type="ECO:0000313" key="3">
    <source>
        <dbReference type="EMBL" id="VAX37933.1"/>
    </source>
</evidence>
<keyword evidence="2" id="KW-0143">Chaperone</keyword>
<keyword evidence="3" id="KW-0346">Stress response</keyword>
<dbReference type="GO" id="GO:0044183">
    <property type="term" value="F:protein folding chaperone"/>
    <property type="evidence" value="ECO:0007669"/>
    <property type="project" value="InterPro"/>
</dbReference>
<dbReference type="EMBL" id="UOGL01000153">
    <property type="protein sequence ID" value="VAX37933.1"/>
    <property type="molecule type" value="Genomic_DNA"/>
</dbReference>
<dbReference type="HAMAP" id="MF_00580">
    <property type="entry name" value="CH10"/>
    <property type="match status" value="1"/>
</dbReference>
<dbReference type="GO" id="GO:0005524">
    <property type="term" value="F:ATP binding"/>
    <property type="evidence" value="ECO:0007669"/>
    <property type="project" value="InterPro"/>
</dbReference>
<dbReference type="InterPro" id="IPR018369">
    <property type="entry name" value="Chaprnonin_Cpn10_CS"/>
</dbReference>
<protein>
    <submittedName>
        <fullName evidence="3">Heat shock protein 60 family co-chaperone GroES</fullName>
    </submittedName>
</protein>
<dbReference type="GO" id="GO:0051087">
    <property type="term" value="F:protein-folding chaperone binding"/>
    <property type="evidence" value="ECO:0007669"/>
    <property type="project" value="TreeGrafter"/>
</dbReference>
<organism evidence="3">
    <name type="scientific">hydrothermal vent metagenome</name>
    <dbReference type="NCBI Taxonomy" id="652676"/>
    <lineage>
        <taxon>unclassified sequences</taxon>
        <taxon>metagenomes</taxon>
        <taxon>ecological metagenomes</taxon>
    </lineage>
</organism>
<dbReference type="PRINTS" id="PR00297">
    <property type="entry name" value="CHAPERONIN10"/>
</dbReference>